<evidence type="ECO:0000256" key="2">
    <source>
        <dbReference type="ARBA" id="ARBA00008707"/>
    </source>
</evidence>
<dbReference type="EMBL" id="SWLB01000011">
    <property type="protein sequence ID" value="KAF3332594.1"/>
    <property type="molecule type" value="Genomic_DNA"/>
</dbReference>
<keyword evidence="5 7" id="KW-0472">Membrane</keyword>
<dbReference type="OrthoDB" id="525686at2759"/>
<keyword evidence="9" id="KW-1185">Reference proteome</keyword>
<dbReference type="GO" id="GO:0010256">
    <property type="term" value="P:endomembrane system organization"/>
    <property type="evidence" value="ECO:0007669"/>
    <property type="project" value="TreeGrafter"/>
</dbReference>
<evidence type="ECO:0000256" key="6">
    <source>
        <dbReference type="SAM" id="MobiDB-lite"/>
    </source>
</evidence>
<comment type="similarity">
    <text evidence="2">Belongs to the plant DMP1 protein family.</text>
</comment>
<protein>
    <submittedName>
        <fullName evidence="8">Uncharacterized protein</fullName>
    </submittedName>
</protein>
<evidence type="ECO:0000256" key="1">
    <source>
        <dbReference type="ARBA" id="ARBA00004141"/>
    </source>
</evidence>
<dbReference type="AlphaFoldDB" id="A0A833VSD5"/>
<dbReference type="GO" id="GO:0005737">
    <property type="term" value="C:cytoplasm"/>
    <property type="evidence" value="ECO:0007669"/>
    <property type="project" value="UniProtKB-ARBA"/>
</dbReference>
<feature type="compositionally biased region" description="Low complexity" evidence="6">
    <location>
        <begin position="24"/>
        <end position="35"/>
    </location>
</feature>
<dbReference type="InterPro" id="IPR007770">
    <property type="entry name" value="DMP"/>
</dbReference>
<proteinExistence type="inferred from homology"/>
<evidence type="ECO:0000313" key="8">
    <source>
        <dbReference type="EMBL" id="KAF3332594.1"/>
    </source>
</evidence>
<comment type="subcellular location">
    <subcellularLocation>
        <location evidence="1">Membrane</location>
        <topology evidence="1">Multi-pass membrane protein</topology>
    </subcellularLocation>
</comment>
<dbReference type="Pfam" id="PF05078">
    <property type="entry name" value="DUF679"/>
    <property type="match status" value="1"/>
</dbReference>
<organism evidence="8 9">
    <name type="scientific">Carex littledalei</name>
    <dbReference type="NCBI Taxonomy" id="544730"/>
    <lineage>
        <taxon>Eukaryota</taxon>
        <taxon>Viridiplantae</taxon>
        <taxon>Streptophyta</taxon>
        <taxon>Embryophyta</taxon>
        <taxon>Tracheophyta</taxon>
        <taxon>Spermatophyta</taxon>
        <taxon>Magnoliopsida</taxon>
        <taxon>Liliopsida</taxon>
        <taxon>Poales</taxon>
        <taxon>Cyperaceae</taxon>
        <taxon>Cyperoideae</taxon>
        <taxon>Cariceae</taxon>
        <taxon>Carex</taxon>
        <taxon>Carex subgen. Euthyceras</taxon>
    </lineage>
</organism>
<evidence type="ECO:0000256" key="4">
    <source>
        <dbReference type="ARBA" id="ARBA00022989"/>
    </source>
</evidence>
<comment type="caution">
    <text evidence="8">The sequence shown here is derived from an EMBL/GenBank/DDBJ whole genome shotgun (WGS) entry which is preliminary data.</text>
</comment>
<dbReference type="Proteomes" id="UP000623129">
    <property type="component" value="Unassembled WGS sequence"/>
</dbReference>
<feature type="transmembrane region" description="Helical" evidence="7">
    <location>
        <begin position="147"/>
        <end position="165"/>
    </location>
</feature>
<evidence type="ECO:0000313" key="9">
    <source>
        <dbReference type="Proteomes" id="UP000623129"/>
    </source>
</evidence>
<accession>A0A833VSD5</accession>
<evidence type="ECO:0000256" key="3">
    <source>
        <dbReference type="ARBA" id="ARBA00022692"/>
    </source>
</evidence>
<sequence>MSSNSKDLESNQTHDDEEKPLLQATTSATAPTDDAAAQVSAAQATMAKAFKSTADLAKHLPTGTVLIFQILSPVCTNQGNCDNVNRIMAGCLVAFCGLAIVFLNFTDSFKDSSGHIRYVVATFKGLWVIDGSPPPEPEIAKTYHIKCIDFLHAFMALMVFAAVALFDNNMESCFYPVLSYDTRQILTTVPVATGLVGSALFVVFPSSRHGIGFPSTS</sequence>
<dbReference type="PANTHER" id="PTHR31621">
    <property type="entry name" value="PROTEIN DMP3"/>
    <property type="match status" value="1"/>
</dbReference>
<evidence type="ECO:0000256" key="5">
    <source>
        <dbReference type="ARBA" id="ARBA00023136"/>
    </source>
</evidence>
<evidence type="ECO:0000256" key="7">
    <source>
        <dbReference type="SAM" id="Phobius"/>
    </source>
</evidence>
<name>A0A833VSD5_9POAL</name>
<feature type="transmembrane region" description="Helical" evidence="7">
    <location>
        <begin position="87"/>
        <end position="105"/>
    </location>
</feature>
<feature type="transmembrane region" description="Helical" evidence="7">
    <location>
        <begin position="185"/>
        <end position="204"/>
    </location>
</feature>
<reference evidence="8" key="1">
    <citation type="submission" date="2020-01" db="EMBL/GenBank/DDBJ databases">
        <title>Genome sequence of Kobresia littledalei, the first chromosome-level genome in the family Cyperaceae.</title>
        <authorList>
            <person name="Qu G."/>
        </authorList>
    </citation>
    <scope>NUCLEOTIDE SEQUENCE</scope>
    <source>
        <strain evidence="8">C.B.Clarke</strain>
        <tissue evidence="8">Leaf</tissue>
    </source>
</reference>
<feature type="region of interest" description="Disordered" evidence="6">
    <location>
        <begin position="1"/>
        <end position="35"/>
    </location>
</feature>
<gene>
    <name evidence="8" type="ORF">FCM35_KLT02171</name>
</gene>
<feature type="compositionally biased region" description="Basic and acidic residues" evidence="6">
    <location>
        <begin position="1"/>
        <end position="20"/>
    </location>
</feature>
<dbReference type="GO" id="GO:0016020">
    <property type="term" value="C:membrane"/>
    <property type="evidence" value="ECO:0007669"/>
    <property type="project" value="UniProtKB-SubCell"/>
</dbReference>
<keyword evidence="4 7" id="KW-1133">Transmembrane helix</keyword>
<dbReference type="PANTHER" id="PTHR31621:SF3">
    <property type="entry name" value="OS06G0352200 PROTEIN"/>
    <property type="match status" value="1"/>
</dbReference>
<keyword evidence="3 7" id="KW-0812">Transmembrane</keyword>